<dbReference type="PANTHER" id="PTHR42052">
    <property type="entry name" value="ABM DOMAIN-CONTAINING PROTEIN"/>
    <property type="match status" value="1"/>
</dbReference>
<reference evidence="1" key="1">
    <citation type="journal article" date="2020" name="Stud. Mycol.">
        <title>101 Dothideomycetes genomes: a test case for predicting lifestyles and emergence of pathogens.</title>
        <authorList>
            <person name="Haridas S."/>
            <person name="Albert R."/>
            <person name="Binder M."/>
            <person name="Bloem J."/>
            <person name="Labutti K."/>
            <person name="Salamov A."/>
            <person name="Andreopoulos B."/>
            <person name="Baker S."/>
            <person name="Barry K."/>
            <person name="Bills G."/>
            <person name="Bluhm B."/>
            <person name="Cannon C."/>
            <person name="Castanera R."/>
            <person name="Culley D."/>
            <person name="Daum C."/>
            <person name="Ezra D."/>
            <person name="Gonzalez J."/>
            <person name="Henrissat B."/>
            <person name="Kuo A."/>
            <person name="Liang C."/>
            <person name="Lipzen A."/>
            <person name="Lutzoni F."/>
            <person name="Magnuson J."/>
            <person name="Mondo S."/>
            <person name="Nolan M."/>
            <person name="Ohm R."/>
            <person name="Pangilinan J."/>
            <person name="Park H.-J."/>
            <person name="Ramirez L."/>
            <person name="Alfaro M."/>
            <person name="Sun H."/>
            <person name="Tritt A."/>
            <person name="Yoshinaga Y."/>
            <person name="Zwiers L.-H."/>
            <person name="Turgeon B."/>
            <person name="Goodwin S."/>
            <person name="Spatafora J."/>
            <person name="Crous P."/>
            <person name="Grigoriev I."/>
        </authorList>
    </citation>
    <scope>NUCLEOTIDE SEQUENCE</scope>
    <source>
        <strain evidence="1">CBS 122367</strain>
    </source>
</reference>
<gene>
    <name evidence="1" type="ORF">K458DRAFT_345884</name>
</gene>
<sequence length="196" mass="22436">MPITGIRVYLLADSSDLSHLVLRLDLAEAIRVLQNYTGRLFYWAQQCGSPHWLYLIGEWDSLEQSTILFPQTEFHEHLKNLMGLDLTLISEWNIGAPLCEFPLPQSDHELTGTVLSDAVYVMERHYFNPAGATEGGLNGTYECYKELVHKRLPGTRIGGGWRMDVHEQTPECILVCNWTMFDELTEISRLSINYES</sequence>
<evidence type="ECO:0000313" key="1">
    <source>
        <dbReference type="EMBL" id="KAF2680010.1"/>
    </source>
</evidence>
<dbReference type="AlphaFoldDB" id="A0A6G1IPU3"/>
<dbReference type="OrthoDB" id="3542212at2759"/>
<dbReference type="Proteomes" id="UP000799291">
    <property type="component" value="Unassembled WGS sequence"/>
</dbReference>
<protein>
    <submittedName>
        <fullName evidence="1">Uncharacterized protein</fullName>
    </submittedName>
</protein>
<accession>A0A6G1IPU3</accession>
<organism evidence="1 2">
    <name type="scientific">Lentithecium fluviatile CBS 122367</name>
    <dbReference type="NCBI Taxonomy" id="1168545"/>
    <lineage>
        <taxon>Eukaryota</taxon>
        <taxon>Fungi</taxon>
        <taxon>Dikarya</taxon>
        <taxon>Ascomycota</taxon>
        <taxon>Pezizomycotina</taxon>
        <taxon>Dothideomycetes</taxon>
        <taxon>Pleosporomycetidae</taxon>
        <taxon>Pleosporales</taxon>
        <taxon>Massarineae</taxon>
        <taxon>Lentitheciaceae</taxon>
        <taxon>Lentithecium</taxon>
    </lineage>
</organism>
<keyword evidence="2" id="KW-1185">Reference proteome</keyword>
<dbReference type="PANTHER" id="PTHR42052:SF1">
    <property type="entry name" value="ABM DOMAIN-CONTAINING PROTEIN"/>
    <property type="match status" value="1"/>
</dbReference>
<name>A0A6G1IPU3_9PLEO</name>
<evidence type="ECO:0000313" key="2">
    <source>
        <dbReference type="Proteomes" id="UP000799291"/>
    </source>
</evidence>
<proteinExistence type="predicted"/>
<dbReference type="EMBL" id="MU005599">
    <property type="protein sequence ID" value="KAF2680010.1"/>
    <property type="molecule type" value="Genomic_DNA"/>
</dbReference>